<dbReference type="Proteomes" id="UP001143362">
    <property type="component" value="Unassembled WGS sequence"/>
</dbReference>
<sequence>MLQKFMPGTTLTALACGLLVTLSSITVAAAPDFEPRDMSATALQSRTFEGVDEQQLARATLSVIQDLKFLVTETEAAPLTLVARSPGPRFSQESRTLTVSLRALPTERDGASLRLDLAAVAPAESIWRRPPLDTRADFYQAFFAALADTLHRQGVLP</sequence>
<dbReference type="RefSeq" id="WP_279244830.1">
    <property type="nucleotide sequence ID" value="NZ_SHNN01000001.1"/>
</dbReference>
<keyword evidence="3" id="KW-1185">Reference proteome</keyword>
<protein>
    <recommendedName>
        <fullName evidence="4">DUF3016 domain-containing protein</fullName>
    </recommendedName>
</protein>
<evidence type="ECO:0008006" key="4">
    <source>
        <dbReference type="Google" id="ProtNLM"/>
    </source>
</evidence>
<accession>A0ABT3TGA6</accession>
<evidence type="ECO:0000313" key="3">
    <source>
        <dbReference type="Proteomes" id="UP001143362"/>
    </source>
</evidence>
<dbReference type="PROSITE" id="PS51257">
    <property type="entry name" value="PROKAR_LIPOPROTEIN"/>
    <property type="match status" value="1"/>
</dbReference>
<organism evidence="2 3">
    <name type="scientific">Candidatus Litorirhabdus singularis</name>
    <dbReference type="NCBI Taxonomy" id="2518993"/>
    <lineage>
        <taxon>Bacteria</taxon>
        <taxon>Pseudomonadati</taxon>
        <taxon>Pseudomonadota</taxon>
        <taxon>Gammaproteobacteria</taxon>
        <taxon>Cellvibrionales</taxon>
        <taxon>Halieaceae</taxon>
        <taxon>Candidatus Litorirhabdus</taxon>
    </lineage>
</organism>
<comment type="caution">
    <text evidence="2">The sequence shown here is derived from an EMBL/GenBank/DDBJ whole genome shotgun (WGS) entry which is preliminary data.</text>
</comment>
<keyword evidence="1" id="KW-0732">Signal</keyword>
<feature type="chain" id="PRO_5045603463" description="DUF3016 domain-containing protein" evidence="1">
    <location>
        <begin position="30"/>
        <end position="157"/>
    </location>
</feature>
<dbReference type="EMBL" id="SHNN01000001">
    <property type="protein sequence ID" value="MCX2980855.1"/>
    <property type="molecule type" value="Genomic_DNA"/>
</dbReference>
<feature type="signal peptide" evidence="1">
    <location>
        <begin position="1"/>
        <end position="29"/>
    </location>
</feature>
<reference evidence="2" key="1">
    <citation type="submission" date="2019-02" db="EMBL/GenBank/DDBJ databases">
        <authorList>
            <person name="Li S.-H."/>
        </authorList>
    </citation>
    <scope>NUCLEOTIDE SEQUENCE</scope>
    <source>
        <strain evidence="2">IMCC14734</strain>
    </source>
</reference>
<name>A0ABT3TGA6_9GAMM</name>
<evidence type="ECO:0000313" key="2">
    <source>
        <dbReference type="EMBL" id="MCX2980855.1"/>
    </source>
</evidence>
<proteinExistence type="predicted"/>
<evidence type="ECO:0000256" key="1">
    <source>
        <dbReference type="SAM" id="SignalP"/>
    </source>
</evidence>
<gene>
    <name evidence="2" type="ORF">EYC98_08205</name>
</gene>